<reference evidence="12 13" key="1">
    <citation type="submission" date="2024-07" db="EMBL/GenBank/DDBJ databases">
        <authorList>
            <person name="Ren Q."/>
        </authorList>
    </citation>
    <scope>NUCLEOTIDE SEQUENCE [LARGE SCALE GENOMIC DNA]</scope>
    <source>
        <strain evidence="12 13">REN37</strain>
    </source>
</reference>
<name>A0ABV4AG08_9GAMM</name>
<dbReference type="RefSeq" id="WP_369454836.1">
    <property type="nucleotide sequence ID" value="NZ_JBGCUO010000001.1"/>
</dbReference>
<evidence type="ECO:0000256" key="6">
    <source>
        <dbReference type="ARBA" id="ARBA00023186"/>
    </source>
</evidence>
<proteinExistence type="inferred from homology"/>
<sequence length="159" mass="17508">MQIEKDKVVSLHYQLFDEQDVLIEQTSDEPSLYLHGHGNMIPGVEKALEGKQAGDKLDVTVAPVDGYGERRDDALQRVSAKYLKHAGKLKAGMQVPVQTDDGIRWVTVIKVGLKTVDVDTNHPLAGRTLRFQMSVEDVRAASAEEIEHGHAHGVGGHQH</sequence>
<evidence type="ECO:0000256" key="3">
    <source>
        <dbReference type="ARBA" id="ARBA00006577"/>
    </source>
</evidence>
<comment type="subcellular location">
    <subcellularLocation>
        <location evidence="2">Cytoplasm</location>
    </subcellularLocation>
</comment>
<evidence type="ECO:0000259" key="11">
    <source>
        <dbReference type="PROSITE" id="PS50059"/>
    </source>
</evidence>
<evidence type="ECO:0000256" key="1">
    <source>
        <dbReference type="ARBA" id="ARBA00000971"/>
    </source>
</evidence>
<accession>A0ABV4AG08</accession>
<keyword evidence="4" id="KW-0963">Cytoplasm</keyword>
<evidence type="ECO:0000256" key="8">
    <source>
        <dbReference type="ARBA" id="ARBA00037071"/>
    </source>
</evidence>
<comment type="function">
    <text evidence="8">Also involved in hydrogenase metallocenter assembly, probably by participating in the nickel insertion step. This function in hydrogenase biosynthesis requires chaperone activity and the presence of the metal-binding domain, but not PPIase activity.</text>
</comment>
<dbReference type="GO" id="GO:0003755">
    <property type="term" value="F:peptidyl-prolyl cis-trans isomerase activity"/>
    <property type="evidence" value="ECO:0007669"/>
    <property type="project" value="UniProtKB-EC"/>
</dbReference>
<gene>
    <name evidence="12" type="ORF">AB5I84_05410</name>
</gene>
<keyword evidence="6" id="KW-0143">Chaperone</keyword>
<dbReference type="Gene3D" id="3.10.50.40">
    <property type="match status" value="1"/>
</dbReference>
<dbReference type="Proteomes" id="UP001562065">
    <property type="component" value="Unassembled WGS sequence"/>
</dbReference>
<comment type="caution">
    <text evidence="12">The sequence shown here is derived from an EMBL/GenBank/DDBJ whole genome shotgun (WGS) entry which is preliminary data.</text>
</comment>
<feature type="domain" description="PPIase FKBP-type" evidence="11">
    <location>
        <begin position="6"/>
        <end position="70"/>
    </location>
</feature>
<dbReference type="Pfam" id="PF00254">
    <property type="entry name" value="FKBP_C"/>
    <property type="match status" value="1"/>
</dbReference>
<evidence type="ECO:0000256" key="10">
    <source>
        <dbReference type="RuleBase" id="RU003915"/>
    </source>
</evidence>
<evidence type="ECO:0000313" key="12">
    <source>
        <dbReference type="EMBL" id="MEY1661585.1"/>
    </source>
</evidence>
<comment type="similarity">
    <text evidence="3 10">Belongs to the FKBP-type PPIase family.</text>
</comment>
<evidence type="ECO:0000256" key="5">
    <source>
        <dbReference type="ARBA" id="ARBA00023110"/>
    </source>
</evidence>
<dbReference type="PANTHER" id="PTHR47861:SF3">
    <property type="entry name" value="FKBP-TYPE PEPTIDYL-PROLYL CIS-TRANS ISOMERASE SLYD"/>
    <property type="match status" value="1"/>
</dbReference>
<dbReference type="InterPro" id="IPR046357">
    <property type="entry name" value="PPIase_dom_sf"/>
</dbReference>
<keyword evidence="7 9" id="KW-0413">Isomerase</keyword>
<dbReference type="PROSITE" id="PS50059">
    <property type="entry name" value="FKBP_PPIASE"/>
    <property type="match status" value="1"/>
</dbReference>
<keyword evidence="13" id="KW-1185">Reference proteome</keyword>
<dbReference type="InterPro" id="IPR001179">
    <property type="entry name" value="PPIase_FKBP_dom"/>
</dbReference>
<protein>
    <recommendedName>
        <fullName evidence="10">Peptidyl-prolyl cis-trans isomerase</fullName>
        <ecNumber evidence="10">5.2.1.8</ecNumber>
    </recommendedName>
</protein>
<organism evidence="12 13">
    <name type="scientific">Isoalcanivorax beigongshangi</name>
    <dbReference type="NCBI Taxonomy" id="3238810"/>
    <lineage>
        <taxon>Bacteria</taxon>
        <taxon>Pseudomonadati</taxon>
        <taxon>Pseudomonadota</taxon>
        <taxon>Gammaproteobacteria</taxon>
        <taxon>Oceanospirillales</taxon>
        <taxon>Alcanivoracaceae</taxon>
        <taxon>Isoalcanivorax</taxon>
    </lineage>
</organism>
<evidence type="ECO:0000256" key="4">
    <source>
        <dbReference type="ARBA" id="ARBA00022490"/>
    </source>
</evidence>
<evidence type="ECO:0000256" key="9">
    <source>
        <dbReference type="PROSITE-ProRule" id="PRU00277"/>
    </source>
</evidence>
<dbReference type="SUPFAM" id="SSF54534">
    <property type="entry name" value="FKBP-like"/>
    <property type="match status" value="1"/>
</dbReference>
<dbReference type="PANTHER" id="PTHR47861">
    <property type="entry name" value="FKBP-TYPE PEPTIDYL-PROLYL CIS-TRANS ISOMERASE SLYD"/>
    <property type="match status" value="1"/>
</dbReference>
<evidence type="ECO:0000313" key="13">
    <source>
        <dbReference type="Proteomes" id="UP001562065"/>
    </source>
</evidence>
<keyword evidence="5 9" id="KW-0697">Rotamase</keyword>
<evidence type="ECO:0000256" key="7">
    <source>
        <dbReference type="ARBA" id="ARBA00023235"/>
    </source>
</evidence>
<dbReference type="EMBL" id="JBGCUO010000001">
    <property type="protein sequence ID" value="MEY1661585.1"/>
    <property type="molecule type" value="Genomic_DNA"/>
</dbReference>
<dbReference type="EC" id="5.2.1.8" evidence="10"/>
<evidence type="ECO:0000256" key="2">
    <source>
        <dbReference type="ARBA" id="ARBA00004496"/>
    </source>
</evidence>
<comment type="catalytic activity">
    <reaction evidence="1 9 10">
        <text>[protein]-peptidylproline (omega=180) = [protein]-peptidylproline (omega=0)</text>
        <dbReference type="Rhea" id="RHEA:16237"/>
        <dbReference type="Rhea" id="RHEA-COMP:10747"/>
        <dbReference type="Rhea" id="RHEA-COMP:10748"/>
        <dbReference type="ChEBI" id="CHEBI:83833"/>
        <dbReference type="ChEBI" id="CHEBI:83834"/>
        <dbReference type="EC" id="5.2.1.8"/>
    </reaction>
</comment>